<gene>
    <name evidence="3" type="ORF">FRX97_06295</name>
</gene>
<keyword evidence="4" id="KW-1185">Reference proteome</keyword>
<dbReference type="RefSeq" id="WP_147014342.1">
    <property type="nucleotide sequence ID" value="NZ_VORB01000005.1"/>
</dbReference>
<dbReference type="Pfam" id="PF18962">
    <property type="entry name" value="Por_Secre_tail"/>
    <property type="match status" value="1"/>
</dbReference>
<evidence type="ECO:0000313" key="3">
    <source>
        <dbReference type="EMBL" id="TXC78818.1"/>
    </source>
</evidence>
<reference evidence="3 4" key="1">
    <citation type="submission" date="2019-08" db="EMBL/GenBank/DDBJ databases">
        <title>Genome of Luteibaculum oceani JCM 18817.</title>
        <authorList>
            <person name="Bowman J.P."/>
        </authorList>
    </citation>
    <scope>NUCLEOTIDE SEQUENCE [LARGE SCALE GENOMIC DNA]</scope>
    <source>
        <strain evidence="3 4">JCM 18817</strain>
    </source>
</reference>
<proteinExistence type="predicted"/>
<keyword evidence="1" id="KW-0732">Signal</keyword>
<evidence type="ECO:0000259" key="2">
    <source>
        <dbReference type="Pfam" id="PF18962"/>
    </source>
</evidence>
<protein>
    <submittedName>
        <fullName evidence="3">T9SS type A sorting domain-containing protein</fullName>
    </submittedName>
</protein>
<dbReference type="InterPro" id="IPR026444">
    <property type="entry name" value="Secre_tail"/>
</dbReference>
<feature type="domain" description="Secretion system C-terminal sorting" evidence="2">
    <location>
        <begin position="250"/>
        <end position="314"/>
    </location>
</feature>
<evidence type="ECO:0000313" key="4">
    <source>
        <dbReference type="Proteomes" id="UP000321168"/>
    </source>
</evidence>
<comment type="caution">
    <text evidence="3">The sequence shown here is derived from an EMBL/GenBank/DDBJ whole genome shotgun (WGS) entry which is preliminary data.</text>
</comment>
<dbReference type="AlphaFoldDB" id="A0A5C6V4V7"/>
<dbReference type="OrthoDB" id="127762at2"/>
<organism evidence="3 4">
    <name type="scientific">Luteibaculum oceani</name>
    <dbReference type="NCBI Taxonomy" id="1294296"/>
    <lineage>
        <taxon>Bacteria</taxon>
        <taxon>Pseudomonadati</taxon>
        <taxon>Bacteroidota</taxon>
        <taxon>Flavobacteriia</taxon>
        <taxon>Flavobacteriales</taxon>
        <taxon>Luteibaculaceae</taxon>
        <taxon>Luteibaculum</taxon>
    </lineage>
</organism>
<sequence length="330" mass="38024">MLRFKTYFLSTVLTVIMFEAIGQSQNFIDTGMVWQVENVYNLEQRVGSPELIIHEYLFFKGDTTISDTVYKILVARQFKATEIQNGSTHIDSTLYEPYPKAYFFEDTISGITYMRMPDGEKAFPRFYNNLQVGDTVQYQLLELDRNGNVFTNLIVKSIAPVTYFGQIRYKIEFKYNSEIPDGYFITGLGGSNGLIKYLQWVENYDRGQINCLRYEGDYEKFFQNGGMDCEFKHSPTAISERVVRNFNFHLFPNPAKDVLNITVVNDRLQTIVVQNIAGEIVESFSGISERTLTNNPNKMAIDIKNLSEGVYLVLAVGESGYRYTLRFLKK</sequence>
<dbReference type="EMBL" id="VORB01000005">
    <property type="protein sequence ID" value="TXC78818.1"/>
    <property type="molecule type" value="Genomic_DNA"/>
</dbReference>
<name>A0A5C6V4V7_9FLAO</name>
<dbReference type="NCBIfam" id="TIGR04183">
    <property type="entry name" value="Por_Secre_tail"/>
    <property type="match status" value="1"/>
</dbReference>
<evidence type="ECO:0000256" key="1">
    <source>
        <dbReference type="ARBA" id="ARBA00022729"/>
    </source>
</evidence>
<accession>A0A5C6V4V7</accession>
<dbReference type="Proteomes" id="UP000321168">
    <property type="component" value="Unassembled WGS sequence"/>
</dbReference>